<feature type="region of interest" description="Disordered" evidence="1">
    <location>
        <begin position="82"/>
        <end position="122"/>
    </location>
</feature>
<protein>
    <submittedName>
        <fullName evidence="2">Uncharacterized protein</fullName>
    </submittedName>
</protein>
<reference evidence="2 3" key="1">
    <citation type="journal article" date="2012" name="J. Bacteriol.">
        <title>Draft genome sequence of the nitrophenol-degrading actinomycete Rhodococcus imtechensis RKJ300.</title>
        <authorList>
            <person name="Vikram S."/>
            <person name="Kumar S."/>
            <person name="Subramanian S."/>
            <person name="Raghava G.P."/>
        </authorList>
    </citation>
    <scope>NUCLEOTIDE SEQUENCE [LARGE SCALE GENOMIC DNA]</scope>
    <source>
        <strain evidence="2 3">RKJ300</strain>
    </source>
</reference>
<feature type="compositionally biased region" description="Low complexity" evidence="1">
    <location>
        <begin position="97"/>
        <end position="116"/>
    </location>
</feature>
<proteinExistence type="predicted"/>
<gene>
    <name evidence="2" type="ORF">W59_12866</name>
</gene>
<evidence type="ECO:0000256" key="1">
    <source>
        <dbReference type="SAM" id="MobiDB-lite"/>
    </source>
</evidence>
<dbReference type="EMBL" id="AJJH01000062">
    <property type="protein sequence ID" value="EID79559.1"/>
    <property type="molecule type" value="Genomic_DNA"/>
</dbReference>
<organism evidence="2 3">
    <name type="scientific">Rhodococcus opacus RKJ300 = JCM 13270</name>
    <dbReference type="NCBI Taxonomy" id="1165867"/>
    <lineage>
        <taxon>Bacteria</taxon>
        <taxon>Bacillati</taxon>
        <taxon>Actinomycetota</taxon>
        <taxon>Actinomycetes</taxon>
        <taxon>Mycobacteriales</taxon>
        <taxon>Nocardiaceae</taxon>
        <taxon>Rhodococcus</taxon>
    </lineage>
</organism>
<name>I0WT43_RHOOP</name>
<evidence type="ECO:0000313" key="3">
    <source>
        <dbReference type="Proteomes" id="UP000006447"/>
    </source>
</evidence>
<sequence length="122" mass="13577">MRYWRSRCSSTATPSGGLNLLYTTVREFTDYDRRLAAVLAASAVMHLIRDDAAHRRAKLTERTLGLIHDRVHVDRAVGLTAAPCTSPRPRPGRCSNTTPAPTTPRYAPSPSTSPPARWHRRT</sequence>
<comment type="caution">
    <text evidence="2">The sequence shown here is derived from an EMBL/GenBank/DDBJ whole genome shotgun (WGS) entry which is preliminary data.</text>
</comment>
<evidence type="ECO:0000313" key="2">
    <source>
        <dbReference type="EMBL" id="EID79559.1"/>
    </source>
</evidence>
<accession>I0WT43</accession>
<dbReference type="AlphaFoldDB" id="I0WT43"/>
<dbReference type="Proteomes" id="UP000006447">
    <property type="component" value="Unassembled WGS sequence"/>
</dbReference>